<protein>
    <submittedName>
        <fullName evidence="2">Uncharacterized protein</fullName>
    </submittedName>
</protein>
<accession>A0AAD7EQB2</accession>
<dbReference type="AlphaFoldDB" id="A0AAD7EQB2"/>
<evidence type="ECO:0000313" key="2">
    <source>
        <dbReference type="EMBL" id="KAJ7346138.1"/>
    </source>
</evidence>
<evidence type="ECO:0000256" key="1">
    <source>
        <dbReference type="SAM" id="SignalP"/>
    </source>
</evidence>
<feature type="chain" id="PRO_5042266725" evidence="1">
    <location>
        <begin position="28"/>
        <end position="146"/>
    </location>
</feature>
<dbReference type="EMBL" id="JARIHO010000021">
    <property type="protein sequence ID" value="KAJ7346138.1"/>
    <property type="molecule type" value="Genomic_DNA"/>
</dbReference>
<name>A0AAD7EQB2_9AGAR</name>
<comment type="caution">
    <text evidence="2">The sequence shown here is derived from an EMBL/GenBank/DDBJ whole genome shotgun (WGS) entry which is preliminary data.</text>
</comment>
<proteinExistence type="predicted"/>
<gene>
    <name evidence="2" type="ORF">DFH08DRAFT_809974</name>
</gene>
<reference evidence="2" key="1">
    <citation type="submission" date="2023-03" db="EMBL/GenBank/DDBJ databases">
        <title>Massive genome expansion in bonnet fungi (Mycena s.s.) driven by repeated elements and novel gene families across ecological guilds.</title>
        <authorList>
            <consortium name="Lawrence Berkeley National Laboratory"/>
            <person name="Harder C.B."/>
            <person name="Miyauchi S."/>
            <person name="Viragh M."/>
            <person name="Kuo A."/>
            <person name="Thoen E."/>
            <person name="Andreopoulos B."/>
            <person name="Lu D."/>
            <person name="Skrede I."/>
            <person name="Drula E."/>
            <person name="Henrissat B."/>
            <person name="Morin E."/>
            <person name="Kohler A."/>
            <person name="Barry K."/>
            <person name="LaButti K."/>
            <person name="Morin E."/>
            <person name="Salamov A."/>
            <person name="Lipzen A."/>
            <person name="Mereny Z."/>
            <person name="Hegedus B."/>
            <person name="Baldrian P."/>
            <person name="Stursova M."/>
            <person name="Weitz H."/>
            <person name="Taylor A."/>
            <person name="Grigoriev I.V."/>
            <person name="Nagy L.G."/>
            <person name="Martin F."/>
            <person name="Kauserud H."/>
        </authorList>
    </citation>
    <scope>NUCLEOTIDE SEQUENCE</scope>
    <source>
        <strain evidence="2">CBHHK002</strain>
    </source>
</reference>
<keyword evidence="1" id="KW-0732">Signal</keyword>
<feature type="signal peptide" evidence="1">
    <location>
        <begin position="1"/>
        <end position="27"/>
    </location>
</feature>
<organism evidence="2 3">
    <name type="scientific">Mycena albidolilacea</name>
    <dbReference type="NCBI Taxonomy" id="1033008"/>
    <lineage>
        <taxon>Eukaryota</taxon>
        <taxon>Fungi</taxon>
        <taxon>Dikarya</taxon>
        <taxon>Basidiomycota</taxon>
        <taxon>Agaricomycotina</taxon>
        <taxon>Agaricomycetes</taxon>
        <taxon>Agaricomycetidae</taxon>
        <taxon>Agaricales</taxon>
        <taxon>Marasmiineae</taxon>
        <taxon>Mycenaceae</taxon>
        <taxon>Mycena</taxon>
    </lineage>
</organism>
<sequence>MYAKQDLLTLAFPFFVLLLLRMQIGGSIPDIETGGMSGPGLCTLPRGVEEAEGMITVWTGLAGPVLRSARLGNRALQWWQESGQGVASNYLHLTTTSKPSRTNRPPGDPRYRNCLQLDFDLLSTAATAAPACIAFSLAASATVTLW</sequence>
<evidence type="ECO:0000313" key="3">
    <source>
        <dbReference type="Proteomes" id="UP001218218"/>
    </source>
</evidence>
<keyword evidence="3" id="KW-1185">Reference proteome</keyword>
<dbReference type="Proteomes" id="UP001218218">
    <property type="component" value="Unassembled WGS sequence"/>
</dbReference>